<protein>
    <submittedName>
        <fullName evidence="1">HD domain containing protein</fullName>
    </submittedName>
</protein>
<dbReference type="EMBL" id="GBRH01176022">
    <property type="protein sequence ID" value="JAE21874.1"/>
    <property type="molecule type" value="Transcribed_RNA"/>
</dbReference>
<reference evidence="1" key="2">
    <citation type="journal article" date="2015" name="Data Brief">
        <title>Shoot transcriptome of the giant reed, Arundo donax.</title>
        <authorList>
            <person name="Barrero R.A."/>
            <person name="Guerrero F.D."/>
            <person name="Moolhuijzen P."/>
            <person name="Goolsby J.A."/>
            <person name="Tidwell J."/>
            <person name="Bellgard S.E."/>
            <person name="Bellgard M.I."/>
        </authorList>
    </citation>
    <scope>NUCLEOTIDE SEQUENCE</scope>
    <source>
        <tissue evidence="1">Shoot tissue taken approximately 20 cm above the soil surface</tissue>
    </source>
</reference>
<reference evidence="1" key="1">
    <citation type="submission" date="2014-09" db="EMBL/GenBank/DDBJ databases">
        <authorList>
            <person name="Magalhaes I.L.F."/>
            <person name="Oliveira U."/>
            <person name="Santos F.R."/>
            <person name="Vidigal T.H.D.A."/>
            <person name="Brescovit A.D."/>
            <person name="Santos A.J."/>
        </authorList>
    </citation>
    <scope>NUCLEOTIDE SEQUENCE</scope>
    <source>
        <tissue evidence="1">Shoot tissue taken approximately 20 cm above the soil surface</tissue>
    </source>
</reference>
<evidence type="ECO:0000313" key="1">
    <source>
        <dbReference type="EMBL" id="JAE21874.1"/>
    </source>
</evidence>
<organism evidence="1">
    <name type="scientific">Arundo donax</name>
    <name type="common">Giant reed</name>
    <name type="synonym">Donax arundinaceus</name>
    <dbReference type="NCBI Taxonomy" id="35708"/>
    <lineage>
        <taxon>Eukaryota</taxon>
        <taxon>Viridiplantae</taxon>
        <taxon>Streptophyta</taxon>
        <taxon>Embryophyta</taxon>
        <taxon>Tracheophyta</taxon>
        <taxon>Spermatophyta</taxon>
        <taxon>Magnoliopsida</taxon>
        <taxon>Liliopsida</taxon>
        <taxon>Poales</taxon>
        <taxon>Poaceae</taxon>
        <taxon>PACMAD clade</taxon>
        <taxon>Arundinoideae</taxon>
        <taxon>Arundineae</taxon>
        <taxon>Arundo</taxon>
    </lineage>
</organism>
<proteinExistence type="predicted"/>
<dbReference type="AlphaFoldDB" id="A0A0A9GEJ8"/>
<name>A0A0A9GEJ8_ARUDO</name>
<accession>A0A0A9GEJ8</accession>
<sequence length="107" mass="12585">MPREKEKCFPRCPRYSLQRLEPWYSVKCHHRSWLMECDSRFATRQSPTRSVEAARSNQTRLLPCSALLLLSPRIHFSSPALADLRQELSSSGEEELIQHFTVFFLIF</sequence>